<feature type="transmembrane region" description="Helical" evidence="1">
    <location>
        <begin position="93"/>
        <end position="113"/>
    </location>
</feature>
<accession>A0A4R8IK66</accession>
<keyword evidence="1" id="KW-0472">Membrane</keyword>
<dbReference type="RefSeq" id="WP_134083806.1">
    <property type="nucleotide sequence ID" value="NZ_SOQX01000004.1"/>
</dbReference>
<keyword evidence="1" id="KW-0812">Transmembrane</keyword>
<name>A0A4R8IK66_9GAMM</name>
<reference evidence="2 3" key="1">
    <citation type="submission" date="2019-03" db="EMBL/GenBank/DDBJ databases">
        <title>Genomic Encyclopedia of Type Strains, Phase IV (KMG-IV): sequencing the most valuable type-strain genomes for metagenomic binning, comparative biology and taxonomic classification.</title>
        <authorList>
            <person name="Goeker M."/>
        </authorList>
    </citation>
    <scope>NUCLEOTIDE SEQUENCE [LARGE SCALE GENOMIC DNA]</scope>
    <source>
        <strain evidence="2 3">DSM 16326</strain>
    </source>
</reference>
<sequence>MTTRYLKILEYLMIAAGAGVAFLSAFEPQPAGVFYLHAGILLVGLLPYFIYSFAVALMDRALVTVHGVVLLAIHIWMVSAVRFATTEAYGVSMLVYGPVVLSLLLIPLVILALRRPWGVEASE</sequence>
<evidence type="ECO:0000256" key="1">
    <source>
        <dbReference type="SAM" id="Phobius"/>
    </source>
</evidence>
<organism evidence="2 3">
    <name type="scientific">Thiohalophilus thiocyanatoxydans</name>
    <dbReference type="NCBI Taxonomy" id="381308"/>
    <lineage>
        <taxon>Bacteria</taxon>
        <taxon>Pseudomonadati</taxon>
        <taxon>Pseudomonadota</taxon>
        <taxon>Gammaproteobacteria</taxon>
        <taxon>Thiohalomonadales</taxon>
        <taxon>Thiohalophilaceae</taxon>
        <taxon>Thiohalophilus</taxon>
    </lineage>
</organism>
<evidence type="ECO:0000313" key="3">
    <source>
        <dbReference type="Proteomes" id="UP000294914"/>
    </source>
</evidence>
<keyword evidence="1" id="KW-1133">Transmembrane helix</keyword>
<feature type="transmembrane region" description="Helical" evidence="1">
    <location>
        <begin position="9"/>
        <end position="26"/>
    </location>
</feature>
<protein>
    <submittedName>
        <fullName evidence="2">Uncharacterized protein</fullName>
    </submittedName>
</protein>
<evidence type="ECO:0000313" key="2">
    <source>
        <dbReference type="EMBL" id="TDY01126.1"/>
    </source>
</evidence>
<proteinExistence type="predicted"/>
<keyword evidence="3" id="KW-1185">Reference proteome</keyword>
<dbReference type="Proteomes" id="UP000294914">
    <property type="component" value="Unassembled WGS sequence"/>
</dbReference>
<feature type="transmembrane region" description="Helical" evidence="1">
    <location>
        <begin position="32"/>
        <end position="54"/>
    </location>
</feature>
<dbReference type="AlphaFoldDB" id="A0A4R8IK66"/>
<gene>
    <name evidence="2" type="ORF">EDC23_1872</name>
</gene>
<feature type="transmembrane region" description="Helical" evidence="1">
    <location>
        <begin position="61"/>
        <end position="81"/>
    </location>
</feature>
<comment type="caution">
    <text evidence="2">The sequence shown here is derived from an EMBL/GenBank/DDBJ whole genome shotgun (WGS) entry which is preliminary data.</text>
</comment>
<dbReference type="EMBL" id="SOQX01000004">
    <property type="protein sequence ID" value="TDY01126.1"/>
    <property type="molecule type" value="Genomic_DNA"/>
</dbReference>